<evidence type="ECO:0000313" key="4">
    <source>
        <dbReference type="Proteomes" id="UP000638981"/>
    </source>
</evidence>
<dbReference type="InterPro" id="IPR018511">
    <property type="entry name" value="Hemolysin-typ_Ca-bd_CS"/>
</dbReference>
<organism evidence="3 4">
    <name type="scientific">Neogemmobacter tilapiae</name>
    <dbReference type="NCBI Taxonomy" id="875041"/>
    <lineage>
        <taxon>Bacteria</taxon>
        <taxon>Pseudomonadati</taxon>
        <taxon>Pseudomonadota</taxon>
        <taxon>Alphaproteobacteria</taxon>
        <taxon>Rhodobacterales</taxon>
        <taxon>Paracoccaceae</taxon>
        <taxon>Neogemmobacter</taxon>
    </lineage>
</organism>
<dbReference type="GO" id="GO:0005576">
    <property type="term" value="C:extracellular region"/>
    <property type="evidence" value="ECO:0007669"/>
    <property type="project" value="UniProtKB-SubCell"/>
</dbReference>
<dbReference type="RefSeq" id="WP_189410925.1">
    <property type="nucleotide sequence ID" value="NZ_BMYJ01000004.1"/>
</dbReference>
<evidence type="ECO:0000313" key="3">
    <source>
        <dbReference type="EMBL" id="GHC52613.1"/>
    </source>
</evidence>
<name>A0A918TN92_9RHOB</name>
<accession>A0A918TN92</accession>
<keyword evidence="2" id="KW-0964">Secreted</keyword>
<evidence type="ECO:0000256" key="2">
    <source>
        <dbReference type="ARBA" id="ARBA00022525"/>
    </source>
</evidence>
<reference evidence="3" key="1">
    <citation type="journal article" date="2014" name="Int. J. Syst. Evol. Microbiol.">
        <title>Complete genome sequence of Corynebacterium casei LMG S-19264T (=DSM 44701T), isolated from a smear-ripened cheese.</title>
        <authorList>
            <consortium name="US DOE Joint Genome Institute (JGI-PGF)"/>
            <person name="Walter F."/>
            <person name="Albersmeier A."/>
            <person name="Kalinowski J."/>
            <person name="Ruckert C."/>
        </authorList>
    </citation>
    <scope>NUCLEOTIDE SEQUENCE</scope>
    <source>
        <strain evidence="3">KCTC 23310</strain>
    </source>
</reference>
<dbReference type="PRINTS" id="PR00313">
    <property type="entry name" value="CABNDNGRPT"/>
</dbReference>
<gene>
    <name evidence="3" type="ORF">GCM10007315_13900</name>
</gene>
<evidence type="ECO:0000256" key="1">
    <source>
        <dbReference type="ARBA" id="ARBA00004613"/>
    </source>
</evidence>
<dbReference type="Gene3D" id="2.150.10.10">
    <property type="entry name" value="Serralysin-like metalloprotease, C-terminal"/>
    <property type="match status" value="3"/>
</dbReference>
<keyword evidence="4" id="KW-1185">Reference proteome</keyword>
<comment type="subcellular location">
    <subcellularLocation>
        <location evidence="1">Secreted</location>
    </subcellularLocation>
</comment>
<dbReference type="InterPro" id="IPR001343">
    <property type="entry name" value="Hemolysn_Ca-bd"/>
</dbReference>
<dbReference type="InterPro" id="IPR050557">
    <property type="entry name" value="RTX_toxin/Mannuronan_C5-epim"/>
</dbReference>
<proteinExistence type="predicted"/>
<dbReference type="PANTHER" id="PTHR38340:SF1">
    <property type="entry name" value="S-LAYER PROTEIN"/>
    <property type="match status" value="1"/>
</dbReference>
<protein>
    <recommendedName>
        <fullName evidence="5">Calcium-binding protein</fullName>
    </recommendedName>
</protein>
<dbReference type="SUPFAM" id="SSF51120">
    <property type="entry name" value="beta-Roll"/>
    <property type="match status" value="2"/>
</dbReference>
<dbReference type="EMBL" id="BMYJ01000004">
    <property type="protein sequence ID" value="GHC52613.1"/>
    <property type="molecule type" value="Genomic_DNA"/>
</dbReference>
<evidence type="ECO:0008006" key="5">
    <source>
        <dbReference type="Google" id="ProtNLM"/>
    </source>
</evidence>
<dbReference type="PROSITE" id="PS00330">
    <property type="entry name" value="HEMOLYSIN_CALCIUM"/>
    <property type="match status" value="2"/>
</dbReference>
<dbReference type="PANTHER" id="PTHR38340">
    <property type="entry name" value="S-LAYER PROTEIN"/>
    <property type="match status" value="1"/>
</dbReference>
<dbReference type="AlphaFoldDB" id="A0A918TN92"/>
<sequence length="493" mass="51072">MVRLTTDVRGKLADVWVGLDAGETVTITLNAKGQLQNSVDGLVAGNLRQLYVSVRGEGAALVTGGRYADNLTGGVGDDVLRGGDGNDVLYGGYASFYWDNGQQRYVRPNAGADKIFGGAGADFLTGAAAATLYGGAGDDLMDCVAADGPKGALYGGRGNDVLSASFGDVATAFHFEGGQGTDALLLDFRGSAAAGYPQGPQVVDFAAARGGVLRIGGLEASGFERLIFAGSDQADQVKGGALGDILRGEEGADHLLGGGGNDVFLWKHQSFSDSDGADYLDGQAGLDQLRIDWRSADGLLVTLTAEGDVQSSIPGFTAKGIEALRIQGDVGHDTMMGARGNDTFWGSLGDDLLSGGGGDDHLIVGLGHDTVMGGRGADLFLFNGQETTTISDFVSGQDKIVLNPIWGGKAGALAAGTFRLGKLAQDADDRLIYDRARGQLWLDADGNRAGQAVLLAQLKEGAALTGADIRLLTHWDGLYPHIPDALKPIWSIF</sequence>
<comment type="caution">
    <text evidence="3">The sequence shown here is derived from an EMBL/GenBank/DDBJ whole genome shotgun (WGS) entry which is preliminary data.</text>
</comment>
<dbReference type="Pfam" id="PF00353">
    <property type="entry name" value="HemolysinCabind"/>
    <property type="match status" value="8"/>
</dbReference>
<dbReference type="GO" id="GO:0005509">
    <property type="term" value="F:calcium ion binding"/>
    <property type="evidence" value="ECO:0007669"/>
    <property type="project" value="InterPro"/>
</dbReference>
<reference evidence="3" key="2">
    <citation type="submission" date="2020-09" db="EMBL/GenBank/DDBJ databases">
        <authorList>
            <person name="Sun Q."/>
            <person name="Kim S."/>
        </authorList>
    </citation>
    <scope>NUCLEOTIDE SEQUENCE</scope>
    <source>
        <strain evidence="3">KCTC 23310</strain>
    </source>
</reference>
<dbReference type="Proteomes" id="UP000638981">
    <property type="component" value="Unassembled WGS sequence"/>
</dbReference>
<dbReference type="InterPro" id="IPR011049">
    <property type="entry name" value="Serralysin-like_metalloprot_C"/>
</dbReference>